<dbReference type="OrthoDB" id="2285631at2759"/>
<dbReference type="GO" id="GO:0004190">
    <property type="term" value="F:aspartic-type endopeptidase activity"/>
    <property type="evidence" value="ECO:0007669"/>
    <property type="project" value="UniProtKB-KW"/>
</dbReference>
<dbReference type="SMART" id="SM00298">
    <property type="entry name" value="CHROMO"/>
    <property type="match status" value="1"/>
</dbReference>
<accession>A0A162V1C5</accession>
<dbReference type="PROSITE" id="PS00141">
    <property type="entry name" value="ASP_PROTEASE"/>
    <property type="match status" value="1"/>
</dbReference>
<dbReference type="InterPro" id="IPR001969">
    <property type="entry name" value="Aspartic_peptidase_AS"/>
</dbReference>
<name>A0A162V1C5_PHYB8</name>
<feature type="region of interest" description="Disordered" evidence="4">
    <location>
        <begin position="331"/>
        <end position="377"/>
    </location>
</feature>
<dbReference type="GO" id="GO:0005634">
    <property type="term" value="C:nucleus"/>
    <property type="evidence" value="ECO:0007669"/>
    <property type="project" value="UniProtKB-SubCell"/>
</dbReference>
<keyword evidence="2" id="KW-0064">Aspartyl protease</keyword>
<keyword evidence="7" id="KW-1185">Reference proteome</keyword>
<sequence length="879" mass="98488">MSSEQTTSNSPVLTAQSDLSMMEAPVNSQVINHADRTLQAIDRLREMLATCSSALADAIEHNMPEENKNSIRQTIAATEGNLVMLISAHGHLVRSSPVQAEQTAPQSCLVPRELPVFQWQGNEWDHTQKVYASIEECLDKFEDVLHSYSMDLNVDWHRLLPIVLSREQRSWFDNYLRSSPELPWSFARCCGDWENYMTGVSLNEVLTSKSILIYNTRDAFIKAYGINDLERRVQLTHELMLMRMQTTESISNYTDRYQRVRHEADVADNMQAAITYTSMLLPELARQVSLLQVNMPREKHDTIDKAASLARSIYSTVFLTARSNEPVARAHTLGSEQVSRTSSSSSAGRSSGSSRENAQSCERSTHKRCSLHGKGNHDTEDCRILKNALATKGGNWVEKAPHANKYIDSAPCRWCSEVWSHKHRCSSVSGSSSSSGSASGSPQGSAPHFAVRSIHTVTNDSTPSDASSSEDDQSMVMDFEQCSTCKYTSTHTDHNKRSTHSYLVPISLEEEKLWALVDTGATISSVSTKICSKLGWPTIPRNGKIVLATNNTIAHRLGVTKPIKVFYNNKHIIHSFEVLDLAENIDVSISTDLMPSLGIHLLGLAESWYGSNTPQTPTPIAEIEKPNNAPAGTPTEHSQFMKALLPFIKANEAIPITSFCTVKESIVRLLTPPGQSTHNAPNSLPDMKKRIEQMETVVFPAICERIKATQAADKGKHNKDHKIIMEFPNDSNVMIKNILRKSKTDPRYEGPFTVKGRTKGGSYILQDKTGALLSRNIPPSQIKLISQDTVISPDSFYEIQAIIDHCQEKGDYLYRVRWKNYAPDQDTWEPTSNFNDLSIIDKYWQRRGPEKPTNKSTIIHNKRTHPTQEPTCFSKRTRK</sequence>
<dbReference type="STRING" id="763407.A0A162V1C5"/>
<dbReference type="SUPFAM" id="SSF54160">
    <property type="entry name" value="Chromo domain-like"/>
    <property type="match status" value="1"/>
</dbReference>
<feature type="domain" description="Chromo" evidence="5">
    <location>
        <begin position="797"/>
        <end position="855"/>
    </location>
</feature>
<dbReference type="AlphaFoldDB" id="A0A162V1C5"/>
<organism evidence="6 7">
    <name type="scientific">Phycomyces blakesleeanus (strain ATCC 8743b / DSM 1359 / FGSC 10004 / NBRC 33097 / NRRL 1555)</name>
    <dbReference type="NCBI Taxonomy" id="763407"/>
    <lineage>
        <taxon>Eukaryota</taxon>
        <taxon>Fungi</taxon>
        <taxon>Fungi incertae sedis</taxon>
        <taxon>Mucoromycota</taxon>
        <taxon>Mucoromycotina</taxon>
        <taxon>Mucoromycetes</taxon>
        <taxon>Mucorales</taxon>
        <taxon>Phycomycetaceae</taxon>
        <taxon>Phycomyces</taxon>
    </lineage>
</organism>
<evidence type="ECO:0000256" key="1">
    <source>
        <dbReference type="ARBA" id="ARBA00004123"/>
    </source>
</evidence>
<feature type="region of interest" description="Disordered" evidence="4">
    <location>
        <begin position="846"/>
        <end position="879"/>
    </location>
</feature>
<dbReference type="GeneID" id="28995519"/>
<dbReference type="GO" id="GO:0006508">
    <property type="term" value="P:proteolysis"/>
    <property type="evidence" value="ECO:0007669"/>
    <property type="project" value="InterPro"/>
</dbReference>
<dbReference type="InterPro" id="IPR051219">
    <property type="entry name" value="Heterochromatin_chromo-domain"/>
</dbReference>
<dbReference type="Gene3D" id="2.40.70.10">
    <property type="entry name" value="Acid Proteases"/>
    <property type="match status" value="1"/>
</dbReference>
<keyword evidence="2" id="KW-0378">Hydrolase</keyword>
<evidence type="ECO:0000256" key="4">
    <source>
        <dbReference type="SAM" id="MobiDB-lite"/>
    </source>
</evidence>
<dbReference type="InterPro" id="IPR021109">
    <property type="entry name" value="Peptidase_aspartic_dom_sf"/>
</dbReference>
<keyword evidence="2" id="KW-0645">Protease</keyword>
<keyword evidence="3" id="KW-0539">Nucleus</keyword>
<dbReference type="VEuPathDB" id="FungiDB:PHYBLDRAFT_162416"/>
<dbReference type="SUPFAM" id="SSF50630">
    <property type="entry name" value="Acid proteases"/>
    <property type="match status" value="1"/>
</dbReference>
<dbReference type="Gene3D" id="2.40.50.40">
    <property type="match status" value="1"/>
</dbReference>
<reference evidence="7" key="1">
    <citation type="submission" date="2015-06" db="EMBL/GenBank/DDBJ databases">
        <title>Expansion of signal transduction pathways in fungi by whole-genome duplication.</title>
        <authorList>
            <consortium name="DOE Joint Genome Institute"/>
            <person name="Corrochano L.M."/>
            <person name="Kuo A."/>
            <person name="Marcet-Houben M."/>
            <person name="Polaino S."/>
            <person name="Salamov A."/>
            <person name="Villalobos J.M."/>
            <person name="Alvarez M.I."/>
            <person name="Avalos J."/>
            <person name="Benito E.P."/>
            <person name="Benoit I."/>
            <person name="Burger G."/>
            <person name="Camino L.P."/>
            <person name="Canovas D."/>
            <person name="Cerda-Olmedo E."/>
            <person name="Cheng J.-F."/>
            <person name="Dominguez A."/>
            <person name="Elias M."/>
            <person name="Eslava A.P."/>
            <person name="Glaser F."/>
            <person name="Grimwood J."/>
            <person name="Gutierrez G."/>
            <person name="Heitman J."/>
            <person name="Henrissat B."/>
            <person name="Iturriaga E.A."/>
            <person name="Lang B.F."/>
            <person name="Lavin J.L."/>
            <person name="Lee S."/>
            <person name="Li W."/>
            <person name="Lindquist E."/>
            <person name="Lopez-Garcia S."/>
            <person name="Luque E.M."/>
            <person name="Marcos A.T."/>
            <person name="Martin J."/>
            <person name="McCluskey K."/>
            <person name="Medina H.R."/>
            <person name="Miralles-Duran A."/>
            <person name="Miyazaki A."/>
            <person name="Munoz-Torres E."/>
            <person name="Oguiza J.A."/>
            <person name="Ohm R."/>
            <person name="Olmedo M."/>
            <person name="Orejas M."/>
            <person name="Ortiz-Castellanos L."/>
            <person name="Pisabarro A.G."/>
            <person name="Rodriguez-Romero J."/>
            <person name="Ruiz-Herrera J."/>
            <person name="Ruiz-Vazquez R."/>
            <person name="Sanz C."/>
            <person name="Schackwitz W."/>
            <person name="Schmutz J."/>
            <person name="Shahriari M."/>
            <person name="Shelest E."/>
            <person name="Silva-Franco F."/>
            <person name="Soanes D."/>
            <person name="Syed K."/>
            <person name="Tagua V.G."/>
            <person name="Talbot N.J."/>
            <person name="Thon M."/>
            <person name="De vries R.P."/>
            <person name="Wiebenga A."/>
            <person name="Yadav J.S."/>
            <person name="Braun E.L."/>
            <person name="Baker S."/>
            <person name="Garre V."/>
            <person name="Horwitz B."/>
            <person name="Torres-Martinez S."/>
            <person name="Idnurm A."/>
            <person name="Herrera-Estrella A."/>
            <person name="Gabaldon T."/>
            <person name="Grigoriev I.V."/>
        </authorList>
    </citation>
    <scope>NUCLEOTIDE SEQUENCE [LARGE SCALE GENOMIC DNA]</scope>
    <source>
        <strain evidence="7">NRRL 1555(-)</strain>
    </source>
</reference>
<evidence type="ECO:0000313" key="6">
    <source>
        <dbReference type="EMBL" id="OAD79342.1"/>
    </source>
</evidence>
<dbReference type="InterPro" id="IPR016197">
    <property type="entry name" value="Chromo-like_dom_sf"/>
</dbReference>
<dbReference type="PANTHER" id="PTHR22812">
    <property type="entry name" value="CHROMOBOX PROTEIN"/>
    <property type="match status" value="1"/>
</dbReference>
<dbReference type="CDD" id="cd00303">
    <property type="entry name" value="retropepsin_like"/>
    <property type="match status" value="1"/>
</dbReference>
<feature type="compositionally biased region" description="Low complexity" evidence="4">
    <location>
        <begin position="334"/>
        <end position="355"/>
    </location>
</feature>
<dbReference type="PROSITE" id="PS50013">
    <property type="entry name" value="CHROMO_2"/>
    <property type="match status" value="1"/>
</dbReference>
<dbReference type="EMBL" id="KV440972">
    <property type="protein sequence ID" value="OAD79342.1"/>
    <property type="molecule type" value="Genomic_DNA"/>
</dbReference>
<dbReference type="Pfam" id="PF00385">
    <property type="entry name" value="Chromo"/>
    <property type="match status" value="1"/>
</dbReference>
<dbReference type="CDD" id="cd00024">
    <property type="entry name" value="CD_CSD"/>
    <property type="match status" value="1"/>
</dbReference>
<evidence type="ECO:0000259" key="5">
    <source>
        <dbReference type="PROSITE" id="PS50013"/>
    </source>
</evidence>
<dbReference type="RefSeq" id="XP_018297382.1">
    <property type="nucleotide sequence ID" value="XM_018434613.1"/>
</dbReference>
<proteinExistence type="predicted"/>
<evidence type="ECO:0000313" key="7">
    <source>
        <dbReference type="Proteomes" id="UP000077315"/>
    </source>
</evidence>
<evidence type="ECO:0000256" key="2">
    <source>
        <dbReference type="ARBA" id="ARBA00022750"/>
    </source>
</evidence>
<evidence type="ECO:0000256" key="3">
    <source>
        <dbReference type="ARBA" id="ARBA00023242"/>
    </source>
</evidence>
<dbReference type="InterPro" id="IPR023780">
    <property type="entry name" value="Chromo_domain"/>
</dbReference>
<protein>
    <recommendedName>
        <fullName evidence="5">Chromo domain-containing protein</fullName>
    </recommendedName>
</protein>
<dbReference type="InParanoid" id="A0A162V1C5"/>
<dbReference type="Proteomes" id="UP000077315">
    <property type="component" value="Unassembled WGS sequence"/>
</dbReference>
<gene>
    <name evidence="6" type="ORF">PHYBLDRAFT_162416</name>
</gene>
<dbReference type="InterPro" id="IPR000953">
    <property type="entry name" value="Chromo/chromo_shadow_dom"/>
</dbReference>
<comment type="subcellular location">
    <subcellularLocation>
        <location evidence="1">Nucleus</location>
    </subcellularLocation>
</comment>